<evidence type="ECO:0000256" key="1">
    <source>
        <dbReference type="HAMAP-Rule" id="MF_00612"/>
    </source>
</evidence>
<keyword evidence="4" id="KW-1185">Reference proteome</keyword>
<dbReference type="EMBL" id="CP011367">
    <property type="protein sequence ID" value="AKJ95937.1"/>
    <property type="molecule type" value="Genomic_DNA"/>
</dbReference>
<dbReference type="OrthoDB" id="21421at2"/>
<gene>
    <name evidence="3" type="ORF">TVD_11490</name>
</gene>
<dbReference type="Proteomes" id="UP000064201">
    <property type="component" value="Chromosome"/>
</dbReference>
<organism evidence="3 4">
    <name type="scientific">Thioalkalivibrio versutus</name>
    <dbReference type="NCBI Taxonomy" id="106634"/>
    <lineage>
        <taxon>Bacteria</taxon>
        <taxon>Pseudomonadati</taxon>
        <taxon>Pseudomonadota</taxon>
        <taxon>Gammaproteobacteria</taxon>
        <taxon>Chromatiales</taxon>
        <taxon>Ectothiorhodospiraceae</taxon>
        <taxon>Thioalkalivibrio</taxon>
    </lineage>
</organism>
<comment type="similarity">
    <text evidence="1">Belongs to the UPF0225 family.</text>
</comment>
<dbReference type="Pfam" id="PF17775">
    <property type="entry name" value="YchJ_M-like"/>
    <property type="match status" value="1"/>
</dbReference>
<evidence type="ECO:0000313" key="3">
    <source>
        <dbReference type="EMBL" id="AKJ95937.1"/>
    </source>
</evidence>
<sequence>MGKASRKKVDTCVCGSGQDRAACCGPYLDGTASAPTAEALMRSRYAAFVEGREDYLLATWAAATRPASMELAPEQRWLGLAIRATEAGGPDDETGWVEFIARSRVRGQGVRLHERSRFRREDGRWVYVDGEFPGA</sequence>
<name>A0A0G3G8P9_9GAMM</name>
<dbReference type="SUPFAM" id="SSF54427">
    <property type="entry name" value="NTF2-like"/>
    <property type="match status" value="1"/>
</dbReference>
<dbReference type="InterPro" id="IPR048469">
    <property type="entry name" value="YchJ-like_M"/>
</dbReference>
<dbReference type="InterPro" id="IPR023006">
    <property type="entry name" value="YchJ-like"/>
</dbReference>
<reference evidence="3 4" key="1">
    <citation type="submission" date="2015-04" db="EMBL/GenBank/DDBJ databases">
        <title>Complete Sequence for the Genome of the Thioalkalivibrio versutus D301.</title>
        <authorList>
            <person name="Mu T."/>
            <person name="Zhou J."/>
            <person name="Xu X."/>
        </authorList>
    </citation>
    <scope>NUCLEOTIDE SEQUENCE [LARGE SCALE GENOMIC DNA]</scope>
    <source>
        <strain evidence="3 4">D301</strain>
    </source>
</reference>
<dbReference type="RefSeq" id="WP_047251642.1">
    <property type="nucleotide sequence ID" value="NZ_CP011367.1"/>
</dbReference>
<dbReference type="PATRIC" id="fig|106634.4.peg.2345"/>
<dbReference type="PANTHER" id="PTHR33747">
    <property type="entry name" value="UPF0225 PROTEIN SCO1677"/>
    <property type="match status" value="1"/>
</dbReference>
<dbReference type="HAMAP" id="MF_00612">
    <property type="entry name" value="UPF0225"/>
    <property type="match status" value="1"/>
</dbReference>
<proteinExistence type="inferred from homology"/>
<protein>
    <recommendedName>
        <fullName evidence="1">UPF0225 protein TVD_11490</fullName>
    </recommendedName>
</protein>
<evidence type="ECO:0000259" key="2">
    <source>
        <dbReference type="Pfam" id="PF17775"/>
    </source>
</evidence>
<dbReference type="KEGG" id="tvr:TVD_11490"/>
<feature type="domain" description="YchJ-like middle NTF2-like" evidence="2">
    <location>
        <begin position="36"/>
        <end position="130"/>
    </location>
</feature>
<dbReference type="AlphaFoldDB" id="A0A0G3G8P9"/>
<dbReference type="InterPro" id="IPR032710">
    <property type="entry name" value="NTF2-like_dom_sf"/>
</dbReference>
<dbReference type="PANTHER" id="PTHR33747:SF1">
    <property type="entry name" value="ADENYLATE CYCLASE-ASSOCIATED CAP C-TERMINAL DOMAIN-CONTAINING PROTEIN"/>
    <property type="match status" value="1"/>
</dbReference>
<dbReference type="Gene3D" id="3.10.450.50">
    <property type="match status" value="1"/>
</dbReference>
<dbReference type="STRING" id="106634.TVD_11490"/>
<evidence type="ECO:0000313" key="4">
    <source>
        <dbReference type="Proteomes" id="UP000064201"/>
    </source>
</evidence>
<accession>A0A0G3G8P9</accession>